<proteinExistence type="predicted"/>
<accession>A0AAV2H893</accession>
<comment type="caution">
    <text evidence="2">The sequence shown here is derived from an EMBL/GenBank/DDBJ whole genome shotgun (WGS) entry which is preliminary data.</text>
</comment>
<keyword evidence="1" id="KW-0732">Signal</keyword>
<sequence>MIQIKAVLAVAMVTVVVMLQSTSAIPFNRPYAPQGVRLTVHPPVSGADIQIARGNAIHPFVNPGIVPVDGYIISDSEYYGGGIHGGIGGPVVAYHNDIGPRYVKYDKPDLDYVHYGHPAGDVY</sequence>
<evidence type="ECO:0000313" key="3">
    <source>
        <dbReference type="Proteomes" id="UP001497497"/>
    </source>
</evidence>
<gene>
    <name evidence="2" type="ORF">GSLYS_00004061001</name>
</gene>
<reference evidence="2 3" key="1">
    <citation type="submission" date="2024-04" db="EMBL/GenBank/DDBJ databases">
        <authorList>
            <consortium name="Genoscope - CEA"/>
            <person name="William W."/>
        </authorList>
    </citation>
    <scope>NUCLEOTIDE SEQUENCE [LARGE SCALE GENOMIC DNA]</scope>
</reference>
<dbReference type="EMBL" id="CAXITT010000058">
    <property type="protein sequence ID" value="CAL1529928.1"/>
    <property type="molecule type" value="Genomic_DNA"/>
</dbReference>
<dbReference type="AlphaFoldDB" id="A0AAV2H893"/>
<feature type="chain" id="PRO_5043483446" evidence="1">
    <location>
        <begin position="25"/>
        <end position="123"/>
    </location>
</feature>
<protein>
    <submittedName>
        <fullName evidence="2">Uncharacterized protein</fullName>
    </submittedName>
</protein>
<organism evidence="2 3">
    <name type="scientific">Lymnaea stagnalis</name>
    <name type="common">Great pond snail</name>
    <name type="synonym">Helix stagnalis</name>
    <dbReference type="NCBI Taxonomy" id="6523"/>
    <lineage>
        <taxon>Eukaryota</taxon>
        <taxon>Metazoa</taxon>
        <taxon>Spiralia</taxon>
        <taxon>Lophotrochozoa</taxon>
        <taxon>Mollusca</taxon>
        <taxon>Gastropoda</taxon>
        <taxon>Heterobranchia</taxon>
        <taxon>Euthyneura</taxon>
        <taxon>Panpulmonata</taxon>
        <taxon>Hygrophila</taxon>
        <taxon>Lymnaeoidea</taxon>
        <taxon>Lymnaeidae</taxon>
        <taxon>Lymnaea</taxon>
    </lineage>
</organism>
<dbReference type="Proteomes" id="UP001497497">
    <property type="component" value="Unassembled WGS sequence"/>
</dbReference>
<feature type="signal peptide" evidence="1">
    <location>
        <begin position="1"/>
        <end position="24"/>
    </location>
</feature>
<evidence type="ECO:0000313" key="2">
    <source>
        <dbReference type="EMBL" id="CAL1529928.1"/>
    </source>
</evidence>
<name>A0AAV2H893_LYMST</name>
<keyword evidence="3" id="KW-1185">Reference proteome</keyword>
<evidence type="ECO:0000256" key="1">
    <source>
        <dbReference type="SAM" id="SignalP"/>
    </source>
</evidence>